<proteinExistence type="inferred from homology"/>
<name>A0AAN8VAX2_9MAGN</name>
<comment type="similarity">
    <text evidence="11">Belongs to the plant CAR protein family.</text>
</comment>
<evidence type="ECO:0000256" key="2">
    <source>
        <dbReference type="ARBA" id="ARBA00004236"/>
    </source>
</evidence>
<keyword evidence="5" id="KW-0938">Abscisic acid signaling pathway</keyword>
<reference evidence="13 14" key="1">
    <citation type="submission" date="2023-12" db="EMBL/GenBank/DDBJ databases">
        <title>A high-quality genome assembly for Dillenia turbinata (Dilleniales).</title>
        <authorList>
            <person name="Chanderbali A."/>
        </authorList>
    </citation>
    <scope>NUCLEOTIDE SEQUENCE [LARGE SCALE GENOMIC DNA]</scope>
    <source>
        <strain evidence="13">LSX21</strain>
        <tissue evidence="13">Leaf</tissue>
    </source>
</reference>
<dbReference type="GO" id="GO:0005096">
    <property type="term" value="F:GTPase activator activity"/>
    <property type="evidence" value="ECO:0007669"/>
    <property type="project" value="UniProtKB-KW"/>
</dbReference>
<evidence type="ECO:0000256" key="6">
    <source>
        <dbReference type="ARBA" id="ARBA00022723"/>
    </source>
</evidence>
<evidence type="ECO:0000256" key="11">
    <source>
        <dbReference type="ARBA" id="ARBA00024037"/>
    </source>
</evidence>
<gene>
    <name evidence="13" type="ORF">RJ641_003391</name>
</gene>
<dbReference type="SUPFAM" id="SSF49562">
    <property type="entry name" value="C2 domain (Calcium/lipid-binding domain, CaLB)"/>
    <property type="match status" value="1"/>
</dbReference>
<keyword evidence="6" id="KW-0479">Metal-binding</keyword>
<comment type="caution">
    <text evidence="13">The sequence shown here is derived from an EMBL/GenBank/DDBJ whole genome shotgun (WGS) entry which is preliminary data.</text>
</comment>
<evidence type="ECO:0000259" key="12">
    <source>
        <dbReference type="PROSITE" id="PS50004"/>
    </source>
</evidence>
<keyword evidence="9" id="KW-0472">Membrane</keyword>
<keyword evidence="10" id="KW-0539">Nucleus</keyword>
<keyword evidence="3" id="KW-0343">GTPase activation</keyword>
<dbReference type="PANTHER" id="PTHR45933:SF12">
    <property type="entry name" value="PROTEIN C2-DOMAIN ABA-RELATED 9"/>
    <property type="match status" value="1"/>
</dbReference>
<dbReference type="Pfam" id="PF00168">
    <property type="entry name" value="C2"/>
    <property type="match status" value="1"/>
</dbReference>
<keyword evidence="8" id="KW-0446">Lipid-binding</keyword>
<evidence type="ECO:0000256" key="7">
    <source>
        <dbReference type="ARBA" id="ARBA00022837"/>
    </source>
</evidence>
<dbReference type="GO" id="GO:0046872">
    <property type="term" value="F:metal ion binding"/>
    <property type="evidence" value="ECO:0007669"/>
    <property type="project" value="UniProtKB-KW"/>
</dbReference>
<dbReference type="PANTHER" id="PTHR45933">
    <property type="entry name" value="PROTEIN C2-DOMAIN ABA-RELATED 4"/>
    <property type="match status" value="1"/>
</dbReference>
<keyword evidence="4" id="KW-1003">Cell membrane</keyword>
<evidence type="ECO:0000313" key="13">
    <source>
        <dbReference type="EMBL" id="KAK6931598.1"/>
    </source>
</evidence>
<evidence type="ECO:0000256" key="9">
    <source>
        <dbReference type="ARBA" id="ARBA00023136"/>
    </source>
</evidence>
<organism evidence="13 14">
    <name type="scientific">Dillenia turbinata</name>
    <dbReference type="NCBI Taxonomy" id="194707"/>
    <lineage>
        <taxon>Eukaryota</taxon>
        <taxon>Viridiplantae</taxon>
        <taxon>Streptophyta</taxon>
        <taxon>Embryophyta</taxon>
        <taxon>Tracheophyta</taxon>
        <taxon>Spermatophyta</taxon>
        <taxon>Magnoliopsida</taxon>
        <taxon>eudicotyledons</taxon>
        <taxon>Gunneridae</taxon>
        <taxon>Pentapetalae</taxon>
        <taxon>Dilleniales</taxon>
        <taxon>Dilleniaceae</taxon>
        <taxon>Dillenia</taxon>
    </lineage>
</organism>
<sequence length="165" mass="18397">MENIMGLLRIRVKKGANLAVRDTRSSDPFVVVSMGAQMLKTNTVHDNIHPEWNDELTLAIANPDLIILLGVYDKDTFTVDDPMGDAEIDIKPYLESLKGKPQALPDGTVVSKVKPTRENCLAEESSIYWKNGKLIQDMCLRLRNTKGGEVQIQIEWIHVPGSKGL</sequence>
<dbReference type="AlphaFoldDB" id="A0AAN8VAX2"/>
<dbReference type="Proteomes" id="UP001370490">
    <property type="component" value="Unassembled WGS sequence"/>
</dbReference>
<keyword evidence="14" id="KW-1185">Reference proteome</keyword>
<evidence type="ECO:0000256" key="10">
    <source>
        <dbReference type="ARBA" id="ARBA00023242"/>
    </source>
</evidence>
<accession>A0AAN8VAX2</accession>
<protein>
    <submittedName>
        <fullName evidence="13">C2 domain</fullName>
    </submittedName>
</protein>
<evidence type="ECO:0000256" key="8">
    <source>
        <dbReference type="ARBA" id="ARBA00023121"/>
    </source>
</evidence>
<dbReference type="GO" id="GO:0005886">
    <property type="term" value="C:plasma membrane"/>
    <property type="evidence" value="ECO:0007669"/>
    <property type="project" value="UniProtKB-SubCell"/>
</dbReference>
<dbReference type="EMBL" id="JBAMMX010000011">
    <property type="protein sequence ID" value="KAK6931598.1"/>
    <property type="molecule type" value="Genomic_DNA"/>
</dbReference>
<dbReference type="GO" id="GO:0005634">
    <property type="term" value="C:nucleus"/>
    <property type="evidence" value="ECO:0007669"/>
    <property type="project" value="UniProtKB-SubCell"/>
</dbReference>
<keyword evidence="7" id="KW-0106">Calcium</keyword>
<dbReference type="GO" id="GO:0009738">
    <property type="term" value="P:abscisic acid-activated signaling pathway"/>
    <property type="evidence" value="ECO:0007669"/>
    <property type="project" value="UniProtKB-KW"/>
</dbReference>
<dbReference type="Gene3D" id="2.60.40.150">
    <property type="entry name" value="C2 domain"/>
    <property type="match status" value="1"/>
</dbReference>
<dbReference type="InterPro" id="IPR044562">
    <property type="entry name" value="CAR1-11"/>
</dbReference>
<feature type="domain" description="C2" evidence="12">
    <location>
        <begin position="1"/>
        <end position="104"/>
    </location>
</feature>
<evidence type="ECO:0000256" key="4">
    <source>
        <dbReference type="ARBA" id="ARBA00022475"/>
    </source>
</evidence>
<dbReference type="PROSITE" id="PS50004">
    <property type="entry name" value="C2"/>
    <property type="match status" value="1"/>
</dbReference>
<evidence type="ECO:0000313" key="14">
    <source>
        <dbReference type="Proteomes" id="UP001370490"/>
    </source>
</evidence>
<comment type="subcellular location">
    <subcellularLocation>
        <location evidence="2">Cell membrane</location>
    </subcellularLocation>
    <subcellularLocation>
        <location evidence="1">Nucleus</location>
    </subcellularLocation>
</comment>
<dbReference type="SMART" id="SM00239">
    <property type="entry name" value="C2"/>
    <property type="match status" value="1"/>
</dbReference>
<evidence type="ECO:0000256" key="5">
    <source>
        <dbReference type="ARBA" id="ARBA00022682"/>
    </source>
</evidence>
<dbReference type="GO" id="GO:0008289">
    <property type="term" value="F:lipid binding"/>
    <property type="evidence" value="ECO:0007669"/>
    <property type="project" value="UniProtKB-KW"/>
</dbReference>
<dbReference type="InterPro" id="IPR035892">
    <property type="entry name" value="C2_domain_sf"/>
</dbReference>
<evidence type="ECO:0000256" key="3">
    <source>
        <dbReference type="ARBA" id="ARBA00022468"/>
    </source>
</evidence>
<dbReference type="InterPro" id="IPR000008">
    <property type="entry name" value="C2_dom"/>
</dbReference>
<evidence type="ECO:0000256" key="1">
    <source>
        <dbReference type="ARBA" id="ARBA00004123"/>
    </source>
</evidence>